<protein>
    <submittedName>
        <fullName evidence="2">Polysaccharide pyruvyl transferase family protein</fullName>
    </submittedName>
</protein>
<dbReference type="Proteomes" id="UP000291101">
    <property type="component" value="Unassembled WGS sequence"/>
</dbReference>
<sequence>MFVDPSAHTLHNTGDAAMLQVALMRIRAQWAGACVTVHFSDAPALARLDGQAHVLSPKGVRAWAPDAGLAAPGRPLARARALLARAGRTMRRRWPGYWRVVARMVDRTSVDAYLRTVQGADLVLLTGAGALTDAFARHAVQLLETLEVGQAAGAVTAATGQGLGPLHEPLLVERAAGAVRGADLLALREPLLGVQLLAAWGVAPQQWTVTGDDALALLDAGLGPAAGPALGVCLRRAPYARIDDATLHETREVVRSFAAAVAAPVTGLPVSRHLLEDDADALGGLVQRDDGPRSPDALIERVRGCRTVLTGSYHAAVFALGSGVPVVALAGSPYYLHKFAGLAALFGDACQTVVPGPLLARDLRAALLEAWELAPPAREELCATARRQVVAGDAAYAEIFQLVEARVRPR</sequence>
<reference evidence="2 3" key="1">
    <citation type="submission" date="2019-01" db="EMBL/GenBank/DDBJ databases">
        <title>Novel species of Nocardioides.</title>
        <authorList>
            <person name="Liu Q."/>
            <person name="X Y.-H."/>
        </authorList>
    </citation>
    <scope>NUCLEOTIDE SEQUENCE [LARGE SCALE GENOMIC DNA]</scope>
    <source>
        <strain evidence="2 3">HLT2-9</strain>
    </source>
</reference>
<accession>A0A4Q2T981</accession>
<dbReference type="GO" id="GO:0016740">
    <property type="term" value="F:transferase activity"/>
    <property type="evidence" value="ECO:0007669"/>
    <property type="project" value="UniProtKB-KW"/>
</dbReference>
<keyword evidence="2" id="KW-0808">Transferase</keyword>
<dbReference type="PANTHER" id="PTHR36836">
    <property type="entry name" value="COLANIC ACID BIOSYNTHESIS PROTEIN WCAK"/>
    <property type="match status" value="1"/>
</dbReference>
<evidence type="ECO:0000313" key="2">
    <source>
        <dbReference type="EMBL" id="RYC14551.1"/>
    </source>
</evidence>
<dbReference type="PANTHER" id="PTHR36836:SF1">
    <property type="entry name" value="COLANIC ACID BIOSYNTHESIS PROTEIN WCAK"/>
    <property type="match status" value="1"/>
</dbReference>
<comment type="caution">
    <text evidence="2">The sequence shown here is derived from an EMBL/GenBank/DDBJ whole genome shotgun (WGS) entry which is preliminary data.</text>
</comment>
<dbReference type="InterPro" id="IPR007345">
    <property type="entry name" value="Polysacch_pyruvyl_Trfase"/>
</dbReference>
<name>A0A4Q2T981_9ACTN</name>
<evidence type="ECO:0000313" key="3">
    <source>
        <dbReference type="Proteomes" id="UP000291101"/>
    </source>
</evidence>
<evidence type="ECO:0000259" key="1">
    <source>
        <dbReference type="Pfam" id="PF04230"/>
    </source>
</evidence>
<organism evidence="2 3">
    <name type="scientific">Nocardioides zhouii</name>
    <dbReference type="NCBI Taxonomy" id="1168729"/>
    <lineage>
        <taxon>Bacteria</taxon>
        <taxon>Bacillati</taxon>
        <taxon>Actinomycetota</taxon>
        <taxon>Actinomycetes</taxon>
        <taxon>Propionibacteriales</taxon>
        <taxon>Nocardioidaceae</taxon>
        <taxon>Nocardioides</taxon>
    </lineage>
</organism>
<feature type="domain" description="Polysaccharide pyruvyl transferase" evidence="1">
    <location>
        <begin position="12"/>
        <end position="331"/>
    </location>
</feature>
<dbReference type="EMBL" id="SDWV01000001">
    <property type="protein sequence ID" value="RYC14551.1"/>
    <property type="molecule type" value="Genomic_DNA"/>
</dbReference>
<gene>
    <name evidence="2" type="ORF">EUA94_00020</name>
</gene>
<keyword evidence="3" id="KW-1185">Reference proteome</keyword>
<proteinExistence type="predicted"/>
<dbReference type="AlphaFoldDB" id="A0A4Q2T981"/>
<dbReference type="OrthoDB" id="446609at2"/>
<dbReference type="Pfam" id="PF04230">
    <property type="entry name" value="PS_pyruv_trans"/>
    <property type="match status" value="1"/>
</dbReference>